<dbReference type="EMBL" id="JAHRIO010047675">
    <property type="protein sequence ID" value="MEQ2173623.1"/>
    <property type="molecule type" value="Genomic_DNA"/>
</dbReference>
<comment type="caution">
    <text evidence="4">The sequence shown here is derived from an EMBL/GenBank/DDBJ whole genome shotgun (WGS) entry which is preliminary data.</text>
</comment>
<evidence type="ECO:0000256" key="1">
    <source>
        <dbReference type="ARBA" id="ARBA00008459"/>
    </source>
</evidence>
<evidence type="ECO:0000313" key="4">
    <source>
        <dbReference type="EMBL" id="MEQ2173623.1"/>
    </source>
</evidence>
<feature type="non-terminal residue" evidence="4">
    <location>
        <position position="1"/>
    </location>
</feature>
<name>A0ABV0NSW6_9TELE</name>
<evidence type="ECO:0000256" key="2">
    <source>
        <dbReference type="SAM" id="MobiDB-lite"/>
    </source>
</evidence>
<dbReference type="Pfam" id="PF08626">
    <property type="entry name" value="TRAPPC9-Trs120"/>
    <property type="match status" value="1"/>
</dbReference>
<reference evidence="4 5" key="1">
    <citation type="submission" date="2021-06" db="EMBL/GenBank/DDBJ databases">
        <authorList>
            <person name="Palmer J.M."/>
        </authorList>
    </citation>
    <scope>NUCLEOTIDE SEQUENCE [LARGE SCALE GENOMIC DNA]</scope>
    <source>
        <strain evidence="4 5">GA_2019</strain>
        <tissue evidence="4">Muscle</tissue>
    </source>
</reference>
<dbReference type="InterPro" id="IPR058563">
    <property type="entry name" value="Trs120_TRAPPC9_N"/>
</dbReference>
<dbReference type="Proteomes" id="UP001476798">
    <property type="component" value="Unassembled WGS sequence"/>
</dbReference>
<dbReference type="PANTHER" id="PTHR21512:SF5">
    <property type="entry name" value="TRAFFICKING PROTEIN PARTICLE COMPLEX SUBUNIT 9"/>
    <property type="match status" value="1"/>
</dbReference>
<gene>
    <name evidence="4" type="primary">TRAPPC9_4</name>
    <name evidence="4" type="ORF">GOODEAATRI_033939</name>
</gene>
<evidence type="ECO:0000259" key="3">
    <source>
        <dbReference type="Pfam" id="PF08626"/>
    </source>
</evidence>
<evidence type="ECO:0000313" key="5">
    <source>
        <dbReference type="Proteomes" id="UP001476798"/>
    </source>
</evidence>
<protein>
    <submittedName>
        <fullName evidence="4">Trafficking protein particle complex subunit 9</fullName>
    </submittedName>
</protein>
<sequence length="129" mass="14366">PLCWSGSGSKMFSTLHFCHFSPRHFKKRCQGRMRKHVGDLCLQAGMLQDALVHYHMAVELLRGVNDFLWLGAALEGLCSASVIFHYPGGTAGKMAARKPSISHPADAGKRHRPGRHTTLTDYRQKRGLP</sequence>
<feature type="region of interest" description="Disordered" evidence="2">
    <location>
        <begin position="93"/>
        <end position="129"/>
    </location>
</feature>
<keyword evidence="5" id="KW-1185">Reference proteome</keyword>
<dbReference type="InterPro" id="IPR013935">
    <property type="entry name" value="Trs120_TRAPPC9"/>
</dbReference>
<accession>A0ABV0NSW6</accession>
<feature type="domain" description="Trs120/TRAPPC9 N-terminal" evidence="3">
    <location>
        <begin position="24"/>
        <end position="88"/>
    </location>
</feature>
<organism evidence="4 5">
    <name type="scientific">Goodea atripinnis</name>
    <dbReference type="NCBI Taxonomy" id="208336"/>
    <lineage>
        <taxon>Eukaryota</taxon>
        <taxon>Metazoa</taxon>
        <taxon>Chordata</taxon>
        <taxon>Craniata</taxon>
        <taxon>Vertebrata</taxon>
        <taxon>Euteleostomi</taxon>
        <taxon>Actinopterygii</taxon>
        <taxon>Neopterygii</taxon>
        <taxon>Teleostei</taxon>
        <taxon>Neoteleostei</taxon>
        <taxon>Acanthomorphata</taxon>
        <taxon>Ovalentaria</taxon>
        <taxon>Atherinomorphae</taxon>
        <taxon>Cyprinodontiformes</taxon>
        <taxon>Goodeidae</taxon>
        <taxon>Goodea</taxon>
    </lineage>
</organism>
<comment type="similarity">
    <text evidence="1">Belongs to the NIBP family.</text>
</comment>
<dbReference type="PANTHER" id="PTHR21512">
    <property type="entry name" value="TRAFFICKING PROTEIN PARTICLE COMPLEX SUBUNIT 9"/>
    <property type="match status" value="1"/>
</dbReference>
<proteinExistence type="inferred from homology"/>